<dbReference type="InterPro" id="IPR002933">
    <property type="entry name" value="Peptidase_M20"/>
</dbReference>
<dbReference type="InterPro" id="IPR011650">
    <property type="entry name" value="Peptidase_M20_dimer"/>
</dbReference>
<feature type="signal peptide" evidence="3">
    <location>
        <begin position="1"/>
        <end position="21"/>
    </location>
</feature>
<dbReference type="GO" id="GO:0019877">
    <property type="term" value="P:diaminopimelate biosynthetic process"/>
    <property type="evidence" value="ECO:0007669"/>
    <property type="project" value="UniProtKB-ARBA"/>
</dbReference>
<reference evidence="5 6" key="1">
    <citation type="submission" date="2015-08" db="EMBL/GenBank/DDBJ databases">
        <title>Draft Genome Sequence of Pseudoalteromonas porphyrae UCD-SED14.</title>
        <authorList>
            <person name="Coil D.A."/>
            <person name="Jospin G."/>
            <person name="Lee R.D."/>
            <person name="Eisen J.A."/>
        </authorList>
    </citation>
    <scope>NUCLEOTIDE SEQUENCE [LARGE SCALE GENOMIC DNA]</scope>
    <source>
        <strain evidence="5 6">UCD-SED14</strain>
    </source>
</reference>
<dbReference type="Pfam" id="PF07687">
    <property type="entry name" value="M20_dimer"/>
    <property type="match status" value="1"/>
</dbReference>
<dbReference type="FunFam" id="3.30.70.360:FF:000001">
    <property type="entry name" value="N-acetyldiaminopimelate deacetylase"/>
    <property type="match status" value="1"/>
</dbReference>
<dbReference type="InterPro" id="IPR017439">
    <property type="entry name" value="Amidohydrolase"/>
</dbReference>
<sequence length="444" mass="47934">MLHKIIYSSLLLCALSSPCLAADLNDVLNKKLKKANHSVSEKVITWRRHLHQYPELSNREFETAKYITKHLKSLGLEVQTGVAHTGVVAKLKGGKKGPLVALRADMDALPVTELVDLPFASTQTSTYRGNKVGVMHACGHDNHVAILMAVAESLVKIQDALAGDVLFIFQPAEEGAPEGEEGGAELMLKEGLFKLKPAAVFGLHVTSSLNTGKIGFREGPLMASEDSFTINVQGRQTHGSRPWNGVDPIVTSSQIIMATQTISSRQVDVTKAPSVISFGAINGGVRSNIIPDSVELIGTIRTFDQTMRADIKKRLVKTAELVAESAGAKADVHINHGYPVTVNDVQLTQLMTPTLEKVAGADNIITTDLITGAEDFSYYALETPGLFFFLGVTPQGKNAKSAASNHSPQFYADEKALQLGVNAMTNLVVDFFAKTHDVTHIQEE</sequence>
<feature type="chain" id="PRO_5005870435" evidence="3">
    <location>
        <begin position="22"/>
        <end position="444"/>
    </location>
</feature>
<dbReference type="GO" id="GO:0050118">
    <property type="term" value="F:N-acetyldiaminopimelate deacetylase activity"/>
    <property type="evidence" value="ECO:0007669"/>
    <property type="project" value="UniProtKB-ARBA"/>
</dbReference>
<dbReference type="OrthoDB" id="9777385at2"/>
<keyword evidence="2" id="KW-0464">Manganese</keyword>
<dbReference type="InterPro" id="IPR036264">
    <property type="entry name" value="Bact_exopeptidase_dim_dom"/>
</dbReference>
<protein>
    <submittedName>
        <fullName evidence="5">N-acyl-L-amino acid amidohydrolase</fullName>
    </submittedName>
</protein>
<feature type="binding site" evidence="2">
    <location>
        <position position="204"/>
    </location>
    <ligand>
        <name>Mn(2+)</name>
        <dbReference type="ChEBI" id="CHEBI:29035"/>
        <label>2</label>
    </ligand>
</feature>
<proteinExistence type="predicted"/>
<evidence type="ECO:0000256" key="2">
    <source>
        <dbReference type="PIRSR" id="PIRSR005962-1"/>
    </source>
</evidence>
<dbReference type="RefSeq" id="WP_054453090.1">
    <property type="nucleotide sequence ID" value="NZ_LHPH01000003.1"/>
</dbReference>
<dbReference type="PANTHER" id="PTHR11014:SF63">
    <property type="entry name" value="METALLOPEPTIDASE, PUTATIVE (AFU_ORTHOLOGUE AFUA_6G09600)-RELATED"/>
    <property type="match status" value="1"/>
</dbReference>
<evidence type="ECO:0000256" key="1">
    <source>
        <dbReference type="ARBA" id="ARBA00022801"/>
    </source>
</evidence>
<feature type="domain" description="Peptidase M20 dimerisation" evidence="4">
    <location>
        <begin position="227"/>
        <end position="320"/>
    </location>
</feature>
<dbReference type="Pfam" id="PF01546">
    <property type="entry name" value="Peptidase_M20"/>
    <property type="match status" value="1"/>
</dbReference>
<organism evidence="5 6">
    <name type="scientific">Pseudoalteromonas porphyrae</name>
    <dbReference type="NCBI Taxonomy" id="187330"/>
    <lineage>
        <taxon>Bacteria</taxon>
        <taxon>Pseudomonadati</taxon>
        <taxon>Pseudomonadota</taxon>
        <taxon>Gammaproteobacteria</taxon>
        <taxon>Alteromonadales</taxon>
        <taxon>Pseudoalteromonadaceae</taxon>
        <taxon>Pseudoalteromonas</taxon>
    </lineage>
</organism>
<gene>
    <name evidence="5" type="ORF">ADS77_04205</name>
</gene>
<dbReference type="STRING" id="187330.AMS58_09330"/>
<dbReference type="AlphaFoldDB" id="A0A0N1EMD3"/>
<keyword evidence="2" id="KW-0479">Metal-binding</keyword>
<feature type="binding site" evidence="2">
    <location>
        <position position="140"/>
    </location>
    <ligand>
        <name>Mn(2+)</name>
        <dbReference type="ChEBI" id="CHEBI:29035"/>
        <label>2</label>
    </ligand>
</feature>
<dbReference type="PANTHER" id="PTHR11014">
    <property type="entry name" value="PEPTIDASE M20 FAMILY MEMBER"/>
    <property type="match status" value="1"/>
</dbReference>
<comment type="cofactor">
    <cofactor evidence="2">
        <name>Mn(2+)</name>
        <dbReference type="ChEBI" id="CHEBI:29035"/>
    </cofactor>
    <text evidence="2">The Mn(2+) ion enhances activity.</text>
</comment>
<name>A0A0N1EMD3_9GAMM</name>
<dbReference type="PIRSF" id="PIRSF005962">
    <property type="entry name" value="Pept_M20D_amidohydro"/>
    <property type="match status" value="1"/>
</dbReference>
<dbReference type="NCBIfam" id="TIGR01891">
    <property type="entry name" value="amidohydrolases"/>
    <property type="match status" value="1"/>
</dbReference>
<feature type="binding site" evidence="2">
    <location>
        <position position="406"/>
    </location>
    <ligand>
        <name>Mn(2+)</name>
        <dbReference type="ChEBI" id="CHEBI:29035"/>
        <label>2</label>
    </ligand>
</feature>
<dbReference type="SUPFAM" id="SSF53187">
    <property type="entry name" value="Zn-dependent exopeptidases"/>
    <property type="match status" value="1"/>
</dbReference>
<evidence type="ECO:0000259" key="4">
    <source>
        <dbReference type="Pfam" id="PF07687"/>
    </source>
</evidence>
<comment type="caution">
    <text evidence="5">The sequence shown here is derived from an EMBL/GenBank/DDBJ whole genome shotgun (WGS) entry which is preliminary data.</text>
</comment>
<accession>A0A0N1EMD3</accession>
<feature type="binding site" evidence="2">
    <location>
        <position position="138"/>
    </location>
    <ligand>
        <name>Mn(2+)</name>
        <dbReference type="ChEBI" id="CHEBI:29035"/>
        <label>2</label>
    </ligand>
</feature>
<dbReference type="Proteomes" id="UP000037848">
    <property type="component" value="Unassembled WGS sequence"/>
</dbReference>
<dbReference type="Gene3D" id="3.40.630.10">
    <property type="entry name" value="Zn peptidases"/>
    <property type="match status" value="1"/>
</dbReference>
<evidence type="ECO:0000313" key="6">
    <source>
        <dbReference type="Proteomes" id="UP000037848"/>
    </source>
</evidence>
<keyword evidence="1 5" id="KW-0378">Hydrolase</keyword>
<keyword evidence="3" id="KW-0732">Signal</keyword>
<keyword evidence="6" id="KW-1185">Reference proteome</keyword>
<feature type="binding site" evidence="2">
    <location>
        <position position="174"/>
    </location>
    <ligand>
        <name>Mn(2+)</name>
        <dbReference type="ChEBI" id="CHEBI:29035"/>
        <label>2</label>
    </ligand>
</feature>
<dbReference type="PATRIC" id="fig|187330.3.peg.1885"/>
<dbReference type="GO" id="GO:0046872">
    <property type="term" value="F:metal ion binding"/>
    <property type="evidence" value="ECO:0007669"/>
    <property type="project" value="UniProtKB-KW"/>
</dbReference>
<dbReference type="EMBL" id="LHPH01000003">
    <property type="protein sequence ID" value="KPH65017.1"/>
    <property type="molecule type" value="Genomic_DNA"/>
</dbReference>
<dbReference type="Gene3D" id="3.30.70.360">
    <property type="match status" value="1"/>
</dbReference>
<evidence type="ECO:0000256" key="3">
    <source>
        <dbReference type="SAM" id="SignalP"/>
    </source>
</evidence>
<evidence type="ECO:0000313" key="5">
    <source>
        <dbReference type="EMBL" id="KPH65017.1"/>
    </source>
</evidence>
<dbReference type="SUPFAM" id="SSF55031">
    <property type="entry name" value="Bacterial exopeptidase dimerisation domain"/>
    <property type="match status" value="1"/>
</dbReference>